<name>A0A6J5MIW5_9CAUD</name>
<feature type="domain" description="DUF7201" evidence="3">
    <location>
        <begin position="99"/>
        <end position="156"/>
    </location>
</feature>
<keyword evidence="2" id="KW-1133">Transmembrane helix</keyword>
<reference evidence="4" key="1">
    <citation type="submission" date="2020-04" db="EMBL/GenBank/DDBJ databases">
        <authorList>
            <person name="Chiriac C."/>
            <person name="Salcher M."/>
            <person name="Ghai R."/>
            <person name="Kavagutti S V."/>
        </authorList>
    </citation>
    <scope>NUCLEOTIDE SEQUENCE</scope>
</reference>
<dbReference type="Pfam" id="PF23831">
    <property type="entry name" value="DUF7201"/>
    <property type="match status" value="2"/>
</dbReference>
<evidence type="ECO:0000313" key="4">
    <source>
        <dbReference type="EMBL" id="CAB4143559.1"/>
    </source>
</evidence>
<accession>A0A6J5MIW5</accession>
<protein>
    <recommendedName>
        <fullName evidence="3">DUF7201 domain-containing protein</fullName>
    </recommendedName>
</protein>
<proteinExistence type="predicted"/>
<dbReference type="EMBL" id="LR796423">
    <property type="protein sequence ID" value="CAB4143559.1"/>
    <property type="molecule type" value="Genomic_DNA"/>
</dbReference>
<gene>
    <name evidence="4" type="ORF">UFOVP447_177</name>
</gene>
<evidence type="ECO:0000256" key="1">
    <source>
        <dbReference type="SAM" id="Coils"/>
    </source>
</evidence>
<keyword evidence="2" id="KW-0472">Membrane</keyword>
<feature type="transmembrane region" description="Helical" evidence="2">
    <location>
        <begin position="135"/>
        <end position="157"/>
    </location>
</feature>
<feature type="domain" description="DUF7201" evidence="3">
    <location>
        <begin position="13"/>
        <end position="95"/>
    </location>
</feature>
<evidence type="ECO:0000259" key="3">
    <source>
        <dbReference type="Pfam" id="PF23831"/>
    </source>
</evidence>
<sequence length="159" mass="18263">MAVTNSDVKKLAETITTLQQDMAQVGTLVDRLDVTIEKLTEVSTRVSELLAVQGTRLEAQEKASEQLQDLIEKRRVETDTNIKDVYLRVEKVEKELYNEIEESQKEVLTEIKEMRAESTTQHNELTKKVNRLEKWMWTFIGGLTVITLLIQVGTRFIPA</sequence>
<keyword evidence="1" id="KW-0175">Coiled coil</keyword>
<dbReference type="InterPro" id="IPR055625">
    <property type="entry name" value="DUF7201"/>
</dbReference>
<feature type="coiled-coil region" evidence="1">
    <location>
        <begin position="57"/>
        <end position="117"/>
    </location>
</feature>
<organism evidence="4">
    <name type="scientific">uncultured Caudovirales phage</name>
    <dbReference type="NCBI Taxonomy" id="2100421"/>
    <lineage>
        <taxon>Viruses</taxon>
        <taxon>Duplodnaviria</taxon>
        <taxon>Heunggongvirae</taxon>
        <taxon>Uroviricota</taxon>
        <taxon>Caudoviricetes</taxon>
        <taxon>Peduoviridae</taxon>
        <taxon>Maltschvirus</taxon>
        <taxon>Maltschvirus maltsch</taxon>
    </lineage>
</organism>
<keyword evidence="2" id="KW-0812">Transmembrane</keyword>
<evidence type="ECO:0000256" key="2">
    <source>
        <dbReference type="SAM" id="Phobius"/>
    </source>
</evidence>